<dbReference type="Proteomes" id="UP000001037">
    <property type="component" value="Chromosome"/>
</dbReference>
<gene>
    <name evidence="1" type="ordered locus">Pyrfu_0631</name>
</gene>
<dbReference type="AlphaFoldDB" id="G0EHC5"/>
<evidence type="ECO:0000313" key="1">
    <source>
        <dbReference type="EMBL" id="AEM38500.1"/>
    </source>
</evidence>
<dbReference type="InParanoid" id="G0EHC5"/>
<dbReference type="GeneID" id="52281863"/>
<dbReference type="STRING" id="694429.Pyrfu_0631"/>
<evidence type="ECO:0000313" key="2">
    <source>
        <dbReference type="Proteomes" id="UP000001037"/>
    </source>
</evidence>
<dbReference type="HOGENOM" id="CLU_3039201_0_0_2"/>
<sequence>MFTTQFDLYKSGLDEATLRLLLETLEAPGAVDINKIRDEGLRLVKRREKAAIVG</sequence>
<reference evidence="1 2" key="1">
    <citation type="journal article" date="2011" name="Stand. Genomic Sci.">
        <title>Complete genome sequence of the hyperthermophilic chemolithoautotroph Pyrolobus fumarii type strain (1A).</title>
        <authorList>
            <person name="Anderson I."/>
            <person name="Goker M."/>
            <person name="Nolan M."/>
            <person name="Lucas S."/>
            <person name="Hammon N."/>
            <person name="Deshpande S."/>
            <person name="Cheng J.F."/>
            <person name="Tapia R."/>
            <person name="Han C."/>
            <person name="Goodwin L."/>
            <person name="Pitluck S."/>
            <person name="Huntemann M."/>
            <person name="Liolios K."/>
            <person name="Ivanova N."/>
            <person name="Pagani I."/>
            <person name="Mavromatis K."/>
            <person name="Ovchinikova G."/>
            <person name="Pati A."/>
            <person name="Chen A."/>
            <person name="Palaniappan K."/>
            <person name="Land M."/>
            <person name="Hauser L."/>
            <person name="Brambilla E.M."/>
            <person name="Huber H."/>
            <person name="Yasawong M."/>
            <person name="Rohde M."/>
            <person name="Spring S."/>
            <person name="Abt B."/>
            <person name="Sikorski J."/>
            <person name="Wirth R."/>
            <person name="Detter J.C."/>
            <person name="Woyke T."/>
            <person name="Bristow J."/>
            <person name="Eisen J.A."/>
            <person name="Markowitz V."/>
            <person name="Hugenholtz P."/>
            <person name="Kyrpides N.C."/>
            <person name="Klenk H.P."/>
            <person name="Lapidus A."/>
        </authorList>
    </citation>
    <scope>NUCLEOTIDE SEQUENCE [LARGE SCALE GENOMIC DNA]</scope>
    <source>
        <strain evidence="2">DSM 11204 / 1A</strain>
    </source>
</reference>
<proteinExistence type="predicted"/>
<dbReference type="EMBL" id="CP002838">
    <property type="protein sequence ID" value="AEM38500.1"/>
    <property type="molecule type" value="Genomic_DNA"/>
</dbReference>
<name>G0EHC5_PYRF1</name>
<dbReference type="RefSeq" id="WP_014026177.1">
    <property type="nucleotide sequence ID" value="NC_015931.1"/>
</dbReference>
<dbReference type="KEGG" id="pfm:Pyrfu_0631"/>
<protein>
    <submittedName>
        <fullName evidence="1">Uncharacterized protein</fullName>
    </submittedName>
</protein>
<organism evidence="1 2">
    <name type="scientific">Pyrolobus fumarii (strain DSM 11204 / 1A)</name>
    <dbReference type="NCBI Taxonomy" id="694429"/>
    <lineage>
        <taxon>Archaea</taxon>
        <taxon>Thermoproteota</taxon>
        <taxon>Thermoprotei</taxon>
        <taxon>Desulfurococcales</taxon>
        <taxon>Pyrodictiaceae</taxon>
        <taxon>Pyrolobus</taxon>
    </lineage>
</organism>
<keyword evidence="2" id="KW-1185">Reference proteome</keyword>
<accession>G0EHC5</accession>